<dbReference type="PANTHER" id="PTHR30435">
    <property type="entry name" value="FLAGELLAR PROTEIN"/>
    <property type="match status" value="1"/>
</dbReference>
<accession>A0A1H7KUN7</accession>
<dbReference type="STRING" id="426702.SAMN04488099_10831"/>
<dbReference type="InterPro" id="IPR020013">
    <property type="entry name" value="Flagellar_FlgE/F/G"/>
</dbReference>
<keyword evidence="6" id="KW-0966">Cell projection</keyword>
<dbReference type="Pfam" id="PF06429">
    <property type="entry name" value="Flg_bbr_C"/>
    <property type="match status" value="1"/>
</dbReference>
<evidence type="ECO:0000256" key="1">
    <source>
        <dbReference type="ARBA" id="ARBA00009677"/>
    </source>
</evidence>
<dbReference type="RefSeq" id="WP_091480989.1">
    <property type="nucleotide sequence ID" value="NZ_BJYC01000009.1"/>
</dbReference>
<keyword evidence="2" id="KW-0975">Bacterial flagellum</keyword>
<dbReference type="PANTHER" id="PTHR30435:SF19">
    <property type="entry name" value="FLAGELLAR BASAL-BODY ROD PROTEIN FLGG"/>
    <property type="match status" value="1"/>
</dbReference>
<evidence type="ECO:0000313" key="6">
    <source>
        <dbReference type="EMBL" id="SEK89775.1"/>
    </source>
</evidence>
<dbReference type="Pfam" id="PF00460">
    <property type="entry name" value="Flg_bb_rod"/>
    <property type="match status" value="1"/>
</dbReference>
<sequence length="258" mass="27853">MNIPYSISKSALQSQQQKMNHVAHNISNVNTTGFKKKDVQFSELMHNAVTEQDVRFSENADPLSLNTGVRIAGTKDSYGQGGLTHTGDTYHLAIGGNGFFGIRNADNERLLTRDGAFHLNDTNQLVNDRGDLLEVNLTVPADQWAGGTVSIDKNGDIISLVNGQSTVVGSIPLFLPANSSDIEPAGTNTYRVAEGADLLIANADQGGVGSIMSGYLEESTVDLAQSMMEMIMSQRAYSLNSKVMQSTDEIYSLINQFT</sequence>
<dbReference type="NCBIfam" id="TIGR03506">
    <property type="entry name" value="FlgEFG_subfam"/>
    <property type="match status" value="2"/>
</dbReference>
<evidence type="ECO:0000259" key="3">
    <source>
        <dbReference type="Pfam" id="PF00460"/>
    </source>
</evidence>
<dbReference type="InterPro" id="IPR010930">
    <property type="entry name" value="Flg_bb/hook_C_dom"/>
</dbReference>
<dbReference type="EMBL" id="FNZU01000008">
    <property type="protein sequence ID" value="SEK89775.1"/>
    <property type="molecule type" value="Genomic_DNA"/>
</dbReference>
<gene>
    <name evidence="6" type="ORF">SAMN04488099_10831</name>
</gene>
<dbReference type="InterPro" id="IPR053967">
    <property type="entry name" value="LlgE_F_G-like_D1"/>
</dbReference>
<comment type="subcellular location">
    <subcellularLocation>
        <location evidence="2">Bacterial flagellum basal body</location>
    </subcellularLocation>
</comment>
<keyword evidence="6" id="KW-0282">Flagellum</keyword>
<evidence type="ECO:0000259" key="5">
    <source>
        <dbReference type="Pfam" id="PF22692"/>
    </source>
</evidence>
<name>A0A1H7KUN7_9LACT</name>
<comment type="similarity">
    <text evidence="1 2">Belongs to the flagella basal body rod proteins family.</text>
</comment>
<keyword evidence="7" id="KW-1185">Reference proteome</keyword>
<dbReference type="GO" id="GO:0009425">
    <property type="term" value="C:bacterial-type flagellum basal body"/>
    <property type="evidence" value="ECO:0007669"/>
    <property type="project" value="UniProtKB-SubCell"/>
</dbReference>
<dbReference type="Pfam" id="PF22692">
    <property type="entry name" value="LlgE_F_G_D1"/>
    <property type="match status" value="1"/>
</dbReference>
<dbReference type="SUPFAM" id="SSF117143">
    <property type="entry name" value="Flagellar hook protein flgE"/>
    <property type="match status" value="1"/>
</dbReference>
<evidence type="ECO:0000256" key="2">
    <source>
        <dbReference type="RuleBase" id="RU362116"/>
    </source>
</evidence>
<keyword evidence="6" id="KW-0969">Cilium</keyword>
<dbReference type="InterPro" id="IPR037925">
    <property type="entry name" value="FlgE/F/G-like"/>
</dbReference>
<evidence type="ECO:0000313" key="7">
    <source>
        <dbReference type="Proteomes" id="UP000199081"/>
    </source>
</evidence>
<dbReference type="GO" id="GO:0071978">
    <property type="term" value="P:bacterial-type flagellum-dependent swarming motility"/>
    <property type="evidence" value="ECO:0007669"/>
    <property type="project" value="TreeGrafter"/>
</dbReference>
<dbReference type="Proteomes" id="UP000199081">
    <property type="component" value="Unassembled WGS sequence"/>
</dbReference>
<dbReference type="OrthoDB" id="9804559at2"/>
<organism evidence="6 7">
    <name type="scientific">Alkalibacterium pelagium</name>
    <dbReference type="NCBI Taxonomy" id="426702"/>
    <lineage>
        <taxon>Bacteria</taxon>
        <taxon>Bacillati</taxon>
        <taxon>Bacillota</taxon>
        <taxon>Bacilli</taxon>
        <taxon>Lactobacillales</taxon>
        <taxon>Carnobacteriaceae</taxon>
        <taxon>Alkalibacterium</taxon>
    </lineage>
</organism>
<evidence type="ECO:0000259" key="4">
    <source>
        <dbReference type="Pfam" id="PF06429"/>
    </source>
</evidence>
<protein>
    <submittedName>
        <fullName evidence="6">Flagellar basal-body rod protein FlgG</fullName>
    </submittedName>
</protein>
<feature type="domain" description="Flagellar basal body rod protein N-terminal" evidence="3">
    <location>
        <begin position="9"/>
        <end position="35"/>
    </location>
</feature>
<reference evidence="7" key="1">
    <citation type="submission" date="2016-10" db="EMBL/GenBank/DDBJ databases">
        <authorList>
            <person name="Varghese N."/>
            <person name="Submissions S."/>
        </authorList>
    </citation>
    <scope>NUCLEOTIDE SEQUENCE [LARGE SCALE GENOMIC DNA]</scope>
    <source>
        <strain evidence="7">DSM 19183</strain>
    </source>
</reference>
<proteinExistence type="inferred from homology"/>
<dbReference type="AlphaFoldDB" id="A0A1H7KUN7"/>
<feature type="domain" description="Flagellar hook protein FlgE/F/G-like D1" evidence="5">
    <location>
        <begin position="93"/>
        <end position="157"/>
    </location>
</feature>
<feature type="domain" description="Flagellar basal-body/hook protein C-terminal" evidence="4">
    <location>
        <begin position="212"/>
        <end position="256"/>
    </location>
</feature>
<dbReference type="InterPro" id="IPR001444">
    <property type="entry name" value="Flag_bb_rod_N"/>
</dbReference>